<dbReference type="EMBL" id="JBHSGQ010000001">
    <property type="protein sequence ID" value="MFC4723674.1"/>
    <property type="molecule type" value="Genomic_DNA"/>
</dbReference>
<feature type="transmembrane region" description="Helical" evidence="2">
    <location>
        <begin position="85"/>
        <end position="108"/>
    </location>
</feature>
<gene>
    <name evidence="3" type="ORF">ACFPB0_00075</name>
</gene>
<sequence length="109" mass="11313">MAANARSETADSADARALPGDADGLAVETQPAPLLDAAMASTPPVPSPAHDLQRHLDTQLTGFSFQLTDTDLLAGTGRWSMRRTLAFVVISNGLAWTALAWLAAAILAG</sequence>
<proteinExistence type="predicted"/>
<keyword evidence="4" id="KW-1185">Reference proteome</keyword>
<dbReference type="Proteomes" id="UP001596024">
    <property type="component" value="Unassembled WGS sequence"/>
</dbReference>
<feature type="region of interest" description="Disordered" evidence="1">
    <location>
        <begin position="1"/>
        <end position="23"/>
    </location>
</feature>
<evidence type="ECO:0000256" key="2">
    <source>
        <dbReference type="SAM" id="Phobius"/>
    </source>
</evidence>
<protein>
    <submittedName>
        <fullName evidence="3">Uncharacterized protein</fullName>
    </submittedName>
</protein>
<comment type="caution">
    <text evidence="3">The sequence shown here is derived from an EMBL/GenBank/DDBJ whole genome shotgun (WGS) entry which is preliminary data.</text>
</comment>
<dbReference type="RefSeq" id="WP_371394345.1">
    <property type="nucleotide sequence ID" value="NZ_CP163421.1"/>
</dbReference>
<evidence type="ECO:0000313" key="3">
    <source>
        <dbReference type="EMBL" id="MFC4723674.1"/>
    </source>
</evidence>
<accession>A0ABV9N805</accession>
<evidence type="ECO:0000313" key="4">
    <source>
        <dbReference type="Proteomes" id="UP001596024"/>
    </source>
</evidence>
<keyword evidence="2" id="KW-0812">Transmembrane</keyword>
<reference evidence="4" key="1">
    <citation type="journal article" date="2019" name="Int. J. Syst. Evol. Microbiol.">
        <title>The Global Catalogue of Microorganisms (GCM) 10K type strain sequencing project: providing services to taxonomists for standard genome sequencing and annotation.</title>
        <authorList>
            <consortium name="The Broad Institute Genomics Platform"/>
            <consortium name="The Broad Institute Genome Sequencing Center for Infectious Disease"/>
            <person name="Wu L."/>
            <person name="Ma J."/>
        </authorList>
    </citation>
    <scope>NUCLEOTIDE SEQUENCE [LARGE SCALE GENOMIC DNA]</scope>
    <source>
        <strain evidence="4">CCUG 62981</strain>
    </source>
</reference>
<evidence type="ECO:0000256" key="1">
    <source>
        <dbReference type="SAM" id="MobiDB-lite"/>
    </source>
</evidence>
<organism evidence="3 4">
    <name type="scientific">Glycocaulis abyssi</name>
    <dbReference type="NCBI Taxonomy" id="1433403"/>
    <lineage>
        <taxon>Bacteria</taxon>
        <taxon>Pseudomonadati</taxon>
        <taxon>Pseudomonadota</taxon>
        <taxon>Alphaproteobacteria</taxon>
        <taxon>Maricaulales</taxon>
        <taxon>Maricaulaceae</taxon>
        <taxon>Glycocaulis</taxon>
    </lineage>
</organism>
<keyword evidence="2" id="KW-1133">Transmembrane helix</keyword>
<keyword evidence="2" id="KW-0472">Membrane</keyword>
<name>A0ABV9N805_9PROT</name>